<dbReference type="GO" id="GO:0003676">
    <property type="term" value="F:nucleic acid binding"/>
    <property type="evidence" value="ECO:0007669"/>
    <property type="project" value="InterPro"/>
</dbReference>
<proteinExistence type="predicted"/>
<dbReference type="eggNOG" id="COG1949">
    <property type="taxonomic scope" value="Bacteria"/>
</dbReference>
<name>A0A087BZV5_9BIFI</name>
<dbReference type="STRING" id="1437603.GCA_000771525_00339"/>
<dbReference type="EMBL" id="JGZE01000013">
    <property type="protein sequence ID" value="KFI76555.1"/>
    <property type="molecule type" value="Genomic_DNA"/>
</dbReference>
<evidence type="ECO:0000313" key="2">
    <source>
        <dbReference type="Proteomes" id="UP000029082"/>
    </source>
</evidence>
<evidence type="ECO:0000313" key="1">
    <source>
        <dbReference type="EMBL" id="KFI76555.1"/>
    </source>
</evidence>
<sequence length="200" mass="23160">MTNTKPNQRSQDVLIWTDIETTGLDPELHSILELGMKATDWNLEPISGVNDLHVVARPDVMVMRRMEAIPLQMHTDNGLIDESNKSIVRETDLTTYIIEWTSWLRTKTDGRIILAGSSVHFDRSFIENLPHPYTRPALAGVEHRMLDVSTLDEIARHLYPDTYEHRPERTTDHRVMHCLADSMHLYRYYLDNLIGKDPSK</sequence>
<dbReference type="NCBIfam" id="NF003765">
    <property type="entry name" value="PRK05359.1"/>
    <property type="match status" value="1"/>
</dbReference>
<dbReference type="SUPFAM" id="SSF53098">
    <property type="entry name" value="Ribonuclease H-like"/>
    <property type="match status" value="1"/>
</dbReference>
<dbReference type="InterPro" id="IPR012337">
    <property type="entry name" value="RNaseH-like_sf"/>
</dbReference>
<organism evidence="1 2">
    <name type="scientific">Bifidobacterium mongoliense DSM 21395</name>
    <dbReference type="NCBI Taxonomy" id="1437603"/>
    <lineage>
        <taxon>Bacteria</taxon>
        <taxon>Bacillati</taxon>
        <taxon>Actinomycetota</taxon>
        <taxon>Actinomycetes</taxon>
        <taxon>Bifidobacteriales</taxon>
        <taxon>Bifidobacteriaceae</taxon>
        <taxon>Bifidobacterium</taxon>
    </lineage>
</organism>
<dbReference type="Proteomes" id="UP000029082">
    <property type="component" value="Unassembled WGS sequence"/>
</dbReference>
<protein>
    <submittedName>
        <fullName evidence="1">Cyanuric acid amidohydrolase</fullName>
    </submittedName>
</protein>
<accession>A0A087BZV5</accession>
<dbReference type="GO" id="GO:0016787">
    <property type="term" value="F:hydrolase activity"/>
    <property type="evidence" value="ECO:0007669"/>
    <property type="project" value="UniProtKB-KW"/>
</dbReference>
<dbReference type="InterPro" id="IPR036397">
    <property type="entry name" value="RNaseH_sf"/>
</dbReference>
<dbReference type="OrthoDB" id="3240518at2"/>
<dbReference type="RefSeq" id="WP_033513208.1">
    <property type="nucleotide sequence ID" value="NZ_JDUO01000011.1"/>
</dbReference>
<keyword evidence="1" id="KW-0378">Hydrolase</keyword>
<keyword evidence="2" id="KW-1185">Reference proteome</keyword>
<reference evidence="1 2" key="1">
    <citation type="submission" date="2014-03" db="EMBL/GenBank/DDBJ databases">
        <title>Genomics of Bifidobacteria.</title>
        <authorList>
            <person name="Ventura M."/>
            <person name="Milani C."/>
            <person name="Lugli G.A."/>
        </authorList>
    </citation>
    <scope>NUCLEOTIDE SEQUENCE [LARGE SCALE GENOMIC DNA]</scope>
    <source>
        <strain evidence="1 2">DSM 21395</strain>
    </source>
</reference>
<comment type="caution">
    <text evidence="1">The sequence shown here is derived from an EMBL/GenBank/DDBJ whole genome shotgun (WGS) entry which is preliminary data.</text>
</comment>
<dbReference type="AlphaFoldDB" id="A0A087BZV5"/>
<gene>
    <name evidence="1" type="ORF">BMON_1151</name>
</gene>
<dbReference type="GeneID" id="93094887"/>
<dbReference type="Gene3D" id="3.30.420.10">
    <property type="entry name" value="Ribonuclease H-like superfamily/Ribonuclease H"/>
    <property type="match status" value="1"/>
</dbReference>